<reference evidence="1 2" key="1">
    <citation type="submission" date="2018-08" db="EMBL/GenBank/DDBJ databases">
        <title>Draft genome sequence of Psychrilyobacter sp. strain SD5 isolated from Black Sea water.</title>
        <authorList>
            <person name="Yadav S."/>
            <person name="Villanueva L."/>
            <person name="Damste J.S.S."/>
        </authorList>
    </citation>
    <scope>NUCLEOTIDE SEQUENCE [LARGE SCALE GENOMIC DNA]</scope>
    <source>
        <strain evidence="1 2">SD5</strain>
    </source>
</reference>
<keyword evidence="2" id="KW-1185">Reference proteome</keyword>
<name>A0ABX9KIM7_9FUSO</name>
<dbReference type="EMBL" id="QUAJ01000007">
    <property type="protein sequence ID" value="REI41887.1"/>
    <property type="molecule type" value="Genomic_DNA"/>
</dbReference>
<gene>
    <name evidence="1" type="ORF">DYH56_05595</name>
</gene>
<accession>A0ABX9KIM7</accession>
<dbReference type="Proteomes" id="UP000263486">
    <property type="component" value="Unassembled WGS sequence"/>
</dbReference>
<comment type="caution">
    <text evidence="1">The sequence shown here is derived from an EMBL/GenBank/DDBJ whole genome shotgun (WGS) entry which is preliminary data.</text>
</comment>
<evidence type="ECO:0000313" key="1">
    <source>
        <dbReference type="EMBL" id="REI41887.1"/>
    </source>
</evidence>
<proteinExistence type="predicted"/>
<protein>
    <submittedName>
        <fullName evidence="1">Transcriptional regulator</fullName>
    </submittedName>
</protein>
<dbReference type="RefSeq" id="WP_114641883.1">
    <property type="nucleotide sequence ID" value="NZ_JAACIO010000006.1"/>
</dbReference>
<organism evidence="1 2">
    <name type="scientific">Psychrilyobacter piezotolerans</name>
    <dbReference type="NCBI Taxonomy" id="2293438"/>
    <lineage>
        <taxon>Bacteria</taxon>
        <taxon>Fusobacteriati</taxon>
        <taxon>Fusobacteriota</taxon>
        <taxon>Fusobacteriia</taxon>
        <taxon>Fusobacteriales</taxon>
        <taxon>Fusobacteriaceae</taxon>
        <taxon>Psychrilyobacter</taxon>
    </lineage>
</organism>
<sequence length="56" mass="6874">MKDFYRKGDLMKILDISENTAYKIIRELNGELKEQGYKTICGRLHKKYFDRRYRIN</sequence>
<evidence type="ECO:0000313" key="2">
    <source>
        <dbReference type="Proteomes" id="UP000263486"/>
    </source>
</evidence>